<evidence type="ECO:0000256" key="3">
    <source>
        <dbReference type="ARBA" id="ARBA00022679"/>
    </source>
</evidence>
<evidence type="ECO:0000256" key="1">
    <source>
        <dbReference type="ARBA" id="ARBA00003814"/>
    </source>
</evidence>
<feature type="binding site" evidence="10">
    <location>
        <position position="72"/>
    </location>
    <ligand>
        <name>Mg(2+)</name>
        <dbReference type="ChEBI" id="CHEBI:18420"/>
    </ligand>
</feature>
<dbReference type="OrthoDB" id="9810880at2"/>
<keyword evidence="3 10" id="KW-0808">Transferase</keyword>
<keyword evidence="15" id="KW-1185">Reference proteome</keyword>
<comment type="catalytic activity">
    <reaction evidence="9 10 11">
        <text>2-[(2R,5Z)-2-carboxy-4-methylthiazol-5(2H)-ylidene]ethyl phosphate + 4-amino-2-methyl-5-(diphosphooxymethyl)pyrimidine + 2 H(+) = thiamine phosphate + CO2 + diphosphate</text>
        <dbReference type="Rhea" id="RHEA:47844"/>
        <dbReference type="ChEBI" id="CHEBI:15378"/>
        <dbReference type="ChEBI" id="CHEBI:16526"/>
        <dbReference type="ChEBI" id="CHEBI:33019"/>
        <dbReference type="ChEBI" id="CHEBI:37575"/>
        <dbReference type="ChEBI" id="CHEBI:57841"/>
        <dbReference type="ChEBI" id="CHEBI:62899"/>
        <dbReference type="EC" id="2.5.1.3"/>
    </reaction>
</comment>
<evidence type="ECO:0000256" key="9">
    <source>
        <dbReference type="ARBA" id="ARBA00047883"/>
    </source>
</evidence>
<comment type="caution">
    <text evidence="10">Lacks conserved residue(s) required for the propagation of feature annotation.</text>
</comment>
<keyword evidence="4 10" id="KW-0479">Metal-binding</keyword>
<dbReference type="GO" id="GO:0004789">
    <property type="term" value="F:thiamine-phosphate diphosphorylase activity"/>
    <property type="evidence" value="ECO:0007669"/>
    <property type="project" value="UniProtKB-UniRule"/>
</dbReference>
<feature type="binding site" evidence="10">
    <location>
        <position position="91"/>
    </location>
    <ligand>
        <name>Mg(2+)</name>
        <dbReference type="ChEBI" id="CHEBI:18420"/>
    </ligand>
</feature>
<comment type="catalytic activity">
    <reaction evidence="7 10 11">
        <text>4-methyl-5-(2-phosphooxyethyl)-thiazole + 4-amino-2-methyl-5-(diphosphooxymethyl)pyrimidine + H(+) = thiamine phosphate + diphosphate</text>
        <dbReference type="Rhea" id="RHEA:22328"/>
        <dbReference type="ChEBI" id="CHEBI:15378"/>
        <dbReference type="ChEBI" id="CHEBI:33019"/>
        <dbReference type="ChEBI" id="CHEBI:37575"/>
        <dbReference type="ChEBI" id="CHEBI:57841"/>
        <dbReference type="ChEBI" id="CHEBI:58296"/>
        <dbReference type="EC" id="2.5.1.3"/>
    </reaction>
</comment>
<dbReference type="PANTHER" id="PTHR20857">
    <property type="entry name" value="THIAMINE-PHOSPHATE PYROPHOSPHORYLASE"/>
    <property type="match status" value="1"/>
</dbReference>
<dbReference type="Gene3D" id="3.20.20.70">
    <property type="entry name" value="Aldolase class I"/>
    <property type="match status" value="1"/>
</dbReference>
<dbReference type="SUPFAM" id="SSF51391">
    <property type="entry name" value="Thiamin phosphate synthase"/>
    <property type="match status" value="1"/>
</dbReference>
<feature type="binding site" evidence="10">
    <location>
        <begin position="187"/>
        <end position="188"/>
    </location>
    <ligand>
        <name>2-[(2R,5Z)-2-carboxy-4-methylthiazol-5(2H)-ylidene]ethyl phosphate</name>
        <dbReference type="ChEBI" id="CHEBI:62899"/>
    </ligand>
</feature>
<feature type="binding site" evidence="10">
    <location>
        <position position="139"/>
    </location>
    <ligand>
        <name>4-amino-2-methyl-5-(diphosphooxymethyl)pyrimidine</name>
        <dbReference type="ChEBI" id="CHEBI:57841"/>
    </ligand>
</feature>
<evidence type="ECO:0000256" key="5">
    <source>
        <dbReference type="ARBA" id="ARBA00022842"/>
    </source>
</evidence>
<protein>
    <recommendedName>
        <fullName evidence="10">Thiamine-phosphate synthase</fullName>
        <shortName evidence="10">TP synthase</shortName>
        <shortName evidence="10">TPS</shortName>
        <ecNumber evidence="10">2.5.1.3</ecNumber>
    </recommendedName>
    <alternativeName>
        <fullName evidence="10">Thiamine-phosphate pyrophosphorylase</fullName>
        <shortName evidence="10">TMP pyrophosphorylase</shortName>
        <shortName evidence="10">TMP-PPase</shortName>
    </alternativeName>
</protein>
<dbReference type="InterPro" id="IPR013785">
    <property type="entry name" value="Aldolase_TIM"/>
</dbReference>
<comment type="similarity">
    <text evidence="10 11">Belongs to the thiamine-phosphate synthase family.</text>
</comment>
<dbReference type="RefSeq" id="WP_008542753.1">
    <property type="nucleotide sequence ID" value="NZ_JH604988.1"/>
</dbReference>
<comment type="pathway">
    <text evidence="2 10 12">Cofactor biosynthesis; thiamine diphosphate biosynthesis; thiamine phosphate from 4-amino-2-methyl-5-diphosphomethylpyrimidine and 4-methyl-5-(2-phosphoethyl)-thiazole: step 1/1.</text>
</comment>
<sequence length="213" mass="21822">MKTFDLSLYLVLDPDLCGGAEGMLRTTEEALEGGVTIVQLRAPTWKKRALAACARDLLEILRPRGIPLIINDHADVAAAVGADGLHVGQDDLSPADARRIIGPDMILGLSAGCMAEVRGADPALVDYLGIGPVWATATKKDAGEAVGLDGLAALRAATPLPVVAIGGIGASNAADVMRTGVDGIAVVSAICGQASPRTAAENLLVQLRIADRS</sequence>
<dbReference type="GO" id="GO:0009228">
    <property type="term" value="P:thiamine biosynthetic process"/>
    <property type="evidence" value="ECO:0007669"/>
    <property type="project" value="UniProtKB-KW"/>
</dbReference>
<gene>
    <name evidence="10" type="primary">thiE</name>
    <name evidence="14" type="ORF">HMPREF9440_01684</name>
</gene>
<evidence type="ECO:0000256" key="4">
    <source>
        <dbReference type="ARBA" id="ARBA00022723"/>
    </source>
</evidence>
<dbReference type="GO" id="GO:0005737">
    <property type="term" value="C:cytoplasm"/>
    <property type="evidence" value="ECO:0007669"/>
    <property type="project" value="TreeGrafter"/>
</dbReference>
<evidence type="ECO:0000259" key="13">
    <source>
        <dbReference type="Pfam" id="PF02581"/>
    </source>
</evidence>
<feature type="domain" description="Thiamine phosphate synthase/TenI" evidence="13">
    <location>
        <begin position="8"/>
        <end position="190"/>
    </location>
</feature>
<evidence type="ECO:0000256" key="8">
    <source>
        <dbReference type="ARBA" id="ARBA00047851"/>
    </source>
</evidence>
<dbReference type="NCBIfam" id="TIGR00693">
    <property type="entry name" value="thiE"/>
    <property type="match status" value="1"/>
</dbReference>
<dbReference type="InterPro" id="IPR036206">
    <property type="entry name" value="ThiamineP_synth_sf"/>
</dbReference>
<dbReference type="EMBL" id="AFBQ01000257">
    <property type="protein sequence ID" value="EHY30936.1"/>
    <property type="molecule type" value="Genomic_DNA"/>
</dbReference>
<dbReference type="UniPathway" id="UPA00060">
    <property type="reaction ID" value="UER00141"/>
</dbReference>
<comment type="catalytic activity">
    <reaction evidence="8 10 11">
        <text>2-(2-carboxy-4-methylthiazol-5-yl)ethyl phosphate + 4-amino-2-methyl-5-(diphosphooxymethyl)pyrimidine + 2 H(+) = thiamine phosphate + CO2 + diphosphate</text>
        <dbReference type="Rhea" id="RHEA:47848"/>
        <dbReference type="ChEBI" id="CHEBI:15378"/>
        <dbReference type="ChEBI" id="CHEBI:16526"/>
        <dbReference type="ChEBI" id="CHEBI:33019"/>
        <dbReference type="ChEBI" id="CHEBI:37575"/>
        <dbReference type="ChEBI" id="CHEBI:57841"/>
        <dbReference type="ChEBI" id="CHEBI:62890"/>
        <dbReference type="EC" id="2.5.1.3"/>
    </reaction>
</comment>
<dbReference type="InterPro" id="IPR034291">
    <property type="entry name" value="TMP_synthase"/>
</dbReference>
<name>H3KG10_9BURK</name>
<dbReference type="Pfam" id="PF02581">
    <property type="entry name" value="TMP-TENI"/>
    <property type="match status" value="1"/>
</dbReference>
<proteinExistence type="inferred from homology"/>
<organism evidence="14 15">
    <name type="scientific">Sutterella parvirubra YIT 11816</name>
    <dbReference type="NCBI Taxonomy" id="762967"/>
    <lineage>
        <taxon>Bacteria</taxon>
        <taxon>Pseudomonadati</taxon>
        <taxon>Pseudomonadota</taxon>
        <taxon>Betaproteobacteria</taxon>
        <taxon>Burkholderiales</taxon>
        <taxon>Sutterellaceae</taxon>
        <taxon>Sutterella</taxon>
    </lineage>
</organism>
<comment type="function">
    <text evidence="1 10">Condenses 4-methyl-5-(beta-hydroxyethyl)thiazole monophosphate (THZ-P) and 2-methyl-4-amino-5-hydroxymethyl pyrimidine pyrophosphate (HMP-PP) to form thiamine monophosphate (TMP).</text>
</comment>
<dbReference type="PANTHER" id="PTHR20857:SF15">
    <property type="entry name" value="THIAMINE-PHOSPHATE SYNTHASE"/>
    <property type="match status" value="1"/>
</dbReference>
<evidence type="ECO:0000256" key="12">
    <source>
        <dbReference type="RuleBase" id="RU004253"/>
    </source>
</evidence>
<feature type="binding site" evidence="10">
    <location>
        <begin position="136"/>
        <end position="138"/>
    </location>
    <ligand>
        <name>2-[(2R,5Z)-2-carboxy-4-methylthiazol-5(2H)-ylidene]ethyl phosphate</name>
        <dbReference type="ChEBI" id="CHEBI:62899"/>
    </ligand>
</feature>
<dbReference type="FunFam" id="3.20.20.70:FF:000096">
    <property type="entry name" value="Thiamine-phosphate synthase"/>
    <property type="match status" value="1"/>
</dbReference>
<dbReference type="HAMAP" id="MF_00097">
    <property type="entry name" value="TMP_synthase"/>
    <property type="match status" value="1"/>
</dbReference>
<evidence type="ECO:0000256" key="7">
    <source>
        <dbReference type="ARBA" id="ARBA00047334"/>
    </source>
</evidence>
<reference evidence="14 15" key="1">
    <citation type="submission" date="2011-11" db="EMBL/GenBank/DDBJ databases">
        <authorList>
            <person name="Weinstock G."/>
            <person name="Sodergren E."/>
            <person name="Clifton S."/>
            <person name="Fulton L."/>
            <person name="Fulton B."/>
            <person name="Courtney L."/>
            <person name="Fronick C."/>
            <person name="Harrison M."/>
            <person name="Strong C."/>
            <person name="Farmer C."/>
            <person name="Delahaunty K."/>
            <person name="Markovic C."/>
            <person name="Hall O."/>
            <person name="Minx P."/>
            <person name="Tomlinson C."/>
            <person name="Mitreva M."/>
            <person name="Hou S."/>
            <person name="Chen J."/>
            <person name="Wollam A."/>
            <person name="Pepin K.H."/>
            <person name="Johnson M."/>
            <person name="Bhonagiri V."/>
            <person name="Zhang X."/>
            <person name="Suruliraj S."/>
            <person name="Warren W."/>
            <person name="Chinwalla A."/>
            <person name="Mardis E.R."/>
            <person name="Wilson R.K."/>
        </authorList>
    </citation>
    <scope>NUCLEOTIDE SEQUENCE [LARGE SCALE GENOMIC DNA]</scope>
    <source>
        <strain evidence="14 15">YIT 11816</strain>
    </source>
</reference>
<dbReference type="PATRIC" id="fig|762967.3.peg.1321"/>
<dbReference type="AlphaFoldDB" id="H3KG10"/>
<feature type="binding site" evidence="10">
    <location>
        <position position="110"/>
    </location>
    <ligand>
        <name>4-amino-2-methyl-5-(diphosphooxymethyl)pyrimidine</name>
        <dbReference type="ChEBI" id="CHEBI:57841"/>
    </ligand>
</feature>
<evidence type="ECO:0000256" key="2">
    <source>
        <dbReference type="ARBA" id="ARBA00005165"/>
    </source>
</evidence>
<dbReference type="STRING" id="762967.HMPREF9440_01684"/>
<dbReference type="HOGENOM" id="CLU_018272_3_2_4"/>
<keyword evidence="5 10" id="KW-0460">Magnesium</keyword>
<keyword evidence="6 10" id="KW-0784">Thiamine biosynthesis</keyword>
<dbReference type="GO" id="GO:0000287">
    <property type="term" value="F:magnesium ion binding"/>
    <property type="evidence" value="ECO:0007669"/>
    <property type="project" value="UniProtKB-UniRule"/>
</dbReference>
<evidence type="ECO:0000256" key="11">
    <source>
        <dbReference type="RuleBase" id="RU003826"/>
    </source>
</evidence>
<dbReference type="InterPro" id="IPR022998">
    <property type="entry name" value="ThiamineP_synth_TenI"/>
</dbReference>
<accession>H3KG10</accession>
<feature type="binding site" evidence="10">
    <location>
        <position position="71"/>
    </location>
    <ligand>
        <name>4-amino-2-methyl-5-(diphosphooxymethyl)pyrimidine</name>
        <dbReference type="ChEBI" id="CHEBI:57841"/>
    </ligand>
</feature>
<evidence type="ECO:0000313" key="14">
    <source>
        <dbReference type="EMBL" id="EHY30936.1"/>
    </source>
</evidence>
<evidence type="ECO:0000256" key="10">
    <source>
        <dbReference type="HAMAP-Rule" id="MF_00097"/>
    </source>
</evidence>
<dbReference type="Proteomes" id="UP000004956">
    <property type="component" value="Unassembled WGS sequence"/>
</dbReference>
<dbReference type="EC" id="2.5.1.3" evidence="10"/>
<comment type="cofactor">
    <cofactor evidence="10">
        <name>Mg(2+)</name>
        <dbReference type="ChEBI" id="CHEBI:18420"/>
    </cofactor>
    <text evidence="10">Binds 1 Mg(2+) ion per subunit.</text>
</comment>
<feature type="binding site" evidence="10">
    <location>
        <position position="167"/>
    </location>
    <ligand>
        <name>2-[(2R,5Z)-2-carboxy-4-methylthiazol-5(2H)-ylidene]ethyl phosphate</name>
        <dbReference type="ChEBI" id="CHEBI:62899"/>
    </ligand>
</feature>
<dbReference type="GO" id="GO:0009229">
    <property type="term" value="P:thiamine diphosphate biosynthetic process"/>
    <property type="evidence" value="ECO:0007669"/>
    <property type="project" value="UniProtKB-UniRule"/>
</dbReference>
<evidence type="ECO:0000256" key="6">
    <source>
        <dbReference type="ARBA" id="ARBA00022977"/>
    </source>
</evidence>
<dbReference type="CDD" id="cd00564">
    <property type="entry name" value="TMP_TenI"/>
    <property type="match status" value="1"/>
</dbReference>
<evidence type="ECO:0000313" key="15">
    <source>
        <dbReference type="Proteomes" id="UP000004956"/>
    </source>
</evidence>
<comment type="caution">
    <text evidence="14">The sequence shown here is derived from an EMBL/GenBank/DDBJ whole genome shotgun (WGS) entry which is preliminary data.</text>
</comment>